<dbReference type="Pfam" id="PF00535">
    <property type="entry name" value="Glycos_transf_2"/>
    <property type="match status" value="1"/>
</dbReference>
<organism evidence="2 3">
    <name type="scientific">Methanobrevibacter millerae</name>
    <dbReference type="NCBI Taxonomy" id="230361"/>
    <lineage>
        <taxon>Archaea</taxon>
        <taxon>Methanobacteriati</taxon>
        <taxon>Methanobacteriota</taxon>
        <taxon>Methanomada group</taxon>
        <taxon>Methanobacteria</taxon>
        <taxon>Methanobacteriales</taxon>
        <taxon>Methanobacteriaceae</taxon>
        <taxon>Methanobrevibacter</taxon>
    </lineage>
</organism>
<dbReference type="CDD" id="cd00761">
    <property type="entry name" value="Glyco_tranf_GTA_type"/>
    <property type="match status" value="1"/>
</dbReference>
<dbReference type="SUPFAM" id="SSF53448">
    <property type="entry name" value="Nucleotide-diphospho-sugar transferases"/>
    <property type="match status" value="1"/>
</dbReference>
<dbReference type="PANTHER" id="PTHR22916">
    <property type="entry name" value="GLYCOSYLTRANSFERASE"/>
    <property type="match status" value="1"/>
</dbReference>
<dbReference type="EMBL" id="FMXB01000009">
    <property type="protein sequence ID" value="SDA55467.1"/>
    <property type="molecule type" value="Genomic_DNA"/>
</dbReference>
<gene>
    <name evidence="2" type="ORF">SAMN02910315_01288</name>
</gene>
<feature type="domain" description="Glycosyltransferase 2-like" evidence="1">
    <location>
        <begin position="7"/>
        <end position="124"/>
    </location>
</feature>
<proteinExistence type="predicted"/>
<accession>A0A1G5WD53</accession>
<dbReference type="OrthoDB" id="46222at2157"/>
<keyword evidence="3" id="KW-1185">Reference proteome</keyword>
<evidence type="ECO:0000313" key="2">
    <source>
        <dbReference type="EMBL" id="SDA55467.1"/>
    </source>
</evidence>
<name>A0A1G5WD53_9EURY</name>
<dbReference type="PANTHER" id="PTHR22916:SF3">
    <property type="entry name" value="UDP-GLCNAC:BETAGAL BETA-1,3-N-ACETYLGLUCOSAMINYLTRANSFERASE-LIKE PROTEIN 1"/>
    <property type="match status" value="1"/>
</dbReference>
<dbReference type="InterPro" id="IPR001173">
    <property type="entry name" value="Glyco_trans_2-like"/>
</dbReference>
<sequence>MSDYKITVVISTYNTGDYLNEFLDSIKSQSLGFENIEVIFVDDKSTDEATLELLRELDESYENVKSVFLDKNSGFPGTGRNTGLDMASADYVIFSDHDDTYTPKAFEVMLDKIADNDTLISNFNQVFTDKSIPFKSIYKDAGEIMVSDISEDENLLRVPAAIWTRLFRKEFLIENGIRFLEGMLAEDVYVATYSCLKANGIIYLNDFYSYNYKIRDSKHDKSTIHVRNRKYIEAILNGYYRIDEMLVDLNETSYGKTIFKSHLTSWLYTIVLSKLSDEDKKELFIRSWDIFDKYYSKDPYFKNRYDKLVKLILNKSFDEAVTESNRLAKTQGNMNDRGIFSRIKNKLAR</sequence>
<dbReference type="RefSeq" id="WP_149731841.1">
    <property type="nucleotide sequence ID" value="NZ_FMXB01000009.1"/>
</dbReference>
<dbReference type="AlphaFoldDB" id="A0A1G5WD53"/>
<reference evidence="2 3" key="1">
    <citation type="submission" date="2016-10" db="EMBL/GenBank/DDBJ databases">
        <authorList>
            <person name="Varghese N."/>
            <person name="Submissions S."/>
        </authorList>
    </citation>
    <scope>NUCLEOTIDE SEQUENCE [LARGE SCALE GENOMIC DNA]</scope>
    <source>
        <strain evidence="2 3">DSM 16643</strain>
    </source>
</reference>
<evidence type="ECO:0000313" key="3">
    <source>
        <dbReference type="Proteomes" id="UP000323439"/>
    </source>
</evidence>
<keyword evidence="2" id="KW-0808">Transferase</keyword>
<protein>
    <submittedName>
        <fullName evidence="2">Glycosyl transferase family 2</fullName>
    </submittedName>
</protein>
<dbReference type="STRING" id="230361.sm9_2261"/>
<dbReference type="GO" id="GO:0016758">
    <property type="term" value="F:hexosyltransferase activity"/>
    <property type="evidence" value="ECO:0007669"/>
    <property type="project" value="UniProtKB-ARBA"/>
</dbReference>
<evidence type="ECO:0000259" key="1">
    <source>
        <dbReference type="Pfam" id="PF00535"/>
    </source>
</evidence>
<dbReference type="Proteomes" id="UP000323439">
    <property type="component" value="Unassembled WGS sequence"/>
</dbReference>
<dbReference type="InterPro" id="IPR029044">
    <property type="entry name" value="Nucleotide-diphossugar_trans"/>
</dbReference>
<dbReference type="Gene3D" id="3.90.550.10">
    <property type="entry name" value="Spore Coat Polysaccharide Biosynthesis Protein SpsA, Chain A"/>
    <property type="match status" value="1"/>
</dbReference>